<accession>A0AA97FFC6</accession>
<dbReference type="Proteomes" id="UP001305498">
    <property type="component" value="Chromosome"/>
</dbReference>
<evidence type="ECO:0000313" key="2">
    <source>
        <dbReference type="Proteomes" id="UP001305498"/>
    </source>
</evidence>
<gene>
    <name evidence="1" type="ORF">N8K70_12175</name>
</gene>
<proteinExistence type="predicted"/>
<dbReference type="EMBL" id="CP118157">
    <property type="protein sequence ID" value="WOF22133.1"/>
    <property type="molecule type" value="Genomic_DNA"/>
</dbReference>
<organism evidence="1 2">
    <name type="scientific">Microbacterium betulae</name>
    <dbReference type="NCBI Taxonomy" id="2981139"/>
    <lineage>
        <taxon>Bacteria</taxon>
        <taxon>Bacillati</taxon>
        <taxon>Actinomycetota</taxon>
        <taxon>Actinomycetes</taxon>
        <taxon>Micrococcales</taxon>
        <taxon>Microbacteriaceae</taxon>
        <taxon>Microbacterium</taxon>
    </lineage>
</organism>
<name>A0AA97FFC6_9MICO</name>
<sequence>MGELEEDHGASDFLKVAAIRRFGRREEIAAVLAFCAGEAPGHLTGTDILVDDGTRTGQDFTKKR</sequence>
<dbReference type="Gene3D" id="3.40.50.720">
    <property type="entry name" value="NAD(P)-binding Rossmann-like Domain"/>
    <property type="match status" value="1"/>
</dbReference>
<dbReference type="RefSeq" id="WP_317138609.1">
    <property type="nucleotide sequence ID" value="NZ_CP118157.1"/>
</dbReference>
<keyword evidence="2" id="KW-1185">Reference proteome</keyword>
<evidence type="ECO:0000313" key="1">
    <source>
        <dbReference type="EMBL" id="WOF22133.1"/>
    </source>
</evidence>
<reference evidence="1 2" key="1">
    <citation type="submission" date="2023-02" db="EMBL/GenBank/DDBJ databases">
        <title>Microbacterium betulae sp. nov., isolated from birch wood.</title>
        <authorList>
            <person name="Pasciak M."/>
            <person name="Pawlik K.J."/>
            <person name="Martynowski D."/>
            <person name="Laczmanski L."/>
            <person name="Ciekot J."/>
            <person name="Szponar B."/>
            <person name="Wojcik-Fatla A."/>
            <person name="Mackiewicz B."/>
            <person name="Farian E."/>
            <person name="Cholewa G."/>
            <person name="Cholewa A."/>
            <person name="Dutkiewicz J."/>
        </authorList>
    </citation>
    <scope>NUCLEOTIDE SEQUENCE [LARGE SCALE GENOMIC DNA]</scope>
    <source>
        <strain evidence="1 2">AB</strain>
    </source>
</reference>
<dbReference type="KEGG" id="mbet:N8K70_12175"/>
<evidence type="ECO:0008006" key="3">
    <source>
        <dbReference type="Google" id="ProtNLM"/>
    </source>
</evidence>
<dbReference type="InterPro" id="IPR036291">
    <property type="entry name" value="NAD(P)-bd_dom_sf"/>
</dbReference>
<dbReference type="SUPFAM" id="SSF51735">
    <property type="entry name" value="NAD(P)-binding Rossmann-fold domains"/>
    <property type="match status" value="1"/>
</dbReference>
<protein>
    <recommendedName>
        <fullName evidence="3">SDR family oxidoreductase</fullName>
    </recommendedName>
</protein>
<dbReference type="AlphaFoldDB" id="A0AA97FFC6"/>